<accession>A0ABT1G9K1</accession>
<dbReference type="Pfam" id="PF01192">
    <property type="entry name" value="RNA_pol_Rpb6"/>
    <property type="match status" value="1"/>
</dbReference>
<dbReference type="GO" id="GO:0000428">
    <property type="term" value="C:DNA-directed RNA polymerase complex"/>
    <property type="evidence" value="ECO:0007669"/>
    <property type="project" value="UniProtKB-KW"/>
</dbReference>
<evidence type="ECO:0000256" key="5">
    <source>
        <dbReference type="ARBA" id="ARBA00022679"/>
    </source>
</evidence>
<dbReference type="NCBIfam" id="TIGR00690">
    <property type="entry name" value="rpoZ"/>
    <property type="match status" value="1"/>
</dbReference>
<dbReference type="SMART" id="SM01409">
    <property type="entry name" value="RNA_pol_Rpb6"/>
    <property type="match status" value="1"/>
</dbReference>
<evidence type="ECO:0000313" key="13">
    <source>
        <dbReference type="EMBL" id="MCP1727974.1"/>
    </source>
</evidence>
<comment type="caution">
    <text evidence="13">The sequence shown here is derived from an EMBL/GenBank/DDBJ whole genome shotgun (WGS) entry which is preliminary data.</text>
</comment>
<dbReference type="GO" id="GO:0003899">
    <property type="term" value="F:DNA-directed RNA polymerase activity"/>
    <property type="evidence" value="ECO:0007669"/>
    <property type="project" value="UniProtKB-EC"/>
</dbReference>
<keyword evidence="5 11" id="KW-0808">Transferase</keyword>
<dbReference type="InterPro" id="IPR036161">
    <property type="entry name" value="RPB6/omega-like_sf"/>
</dbReference>
<comment type="subunit">
    <text evidence="11">The RNAP catalytic core consists of 2 alpha, 1 beta, 1 beta' and 1 omega subunit. When a sigma factor is associated with the core the holoenzyme is formed, which can initiate transcription.</text>
</comment>
<dbReference type="InterPro" id="IPR003716">
    <property type="entry name" value="DNA-dir_RNA_pol_omega"/>
</dbReference>
<feature type="compositionally biased region" description="Low complexity" evidence="12">
    <location>
        <begin position="73"/>
        <end position="90"/>
    </location>
</feature>
<comment type="catalytic activity">
    <reaction evidence="10 11">
        <text>RNA(n) + a ribonucleoside 5'-triphosphate = RNA(n+1) + diphosphate</text>
        <dbReference type="Rhea" id="RHEA:21248"/>
        <dbReference type="Rhea" id="RHEA-COMP:14527"/>
        <dbReference type="Rhea" id="RHEA-COMP:17342"/>
        <dbReference type="ChEBI" id="CHEBI:33019"/>
        <dbReference type="ChEBI" id="CHEBI:61557"/>
        <dbReference type="ChEBI" id="CHEBI:140395"/>
        <dbReference type="EC" id="2.7.7.6"/>
    </reaction>
</comment>
<evidence type="ECO:0000256" key="11">
    <source>
        <dbReference type="HAMAP-Rule" id="MF_00366"/>
    </source>
</evidence>
<evidence type="ECO:0000256" key="9">
    <source>
        <dbReference type="ARBA" id="ARBA00030998"/>
    </source>
</evidence>
<evidence type="ECO:0000256" key="1">
    <source>
        <dbReference type="ARBA" id="ARBA00006711"/>
    </source>
</evidence>
<evidence type="ECO:0000256" key="8">
    <source>
        <dbReference type="ARBA" id="ARBA00029924"/>
    </source>
</evidence>
<evidence type="ECO:0000256" key="3">
    <source>
        <dbReference type="ARBA" id="ARBA00013725"/>
    </source>
</evidence>
<dbReference type="EC" id="2.7.7.6" evidence="2 11"/>
<comment type="similarity">
    <text evidence="1 11">Belongs to the RNA polymerase subunit omega family.</text>
</comment>
<sequence length="102" mass="10893">MARVTIEDCIEKCTNQFELVLVATKRARKLERGADPLVPLENDKPTVVALREIAEGLVNKESLEAEEAREAQEAMAAEAAAAAEQASRSAGTGEQGESDASH</sequence>
<evidence type="ECO:0000256" key="2">
    <source>
        <dbReference type="ARBA" id="ARBA00012418"/>
    </source>
</evidence>
<keyword evidence="7 11" id="KW-0804">Transcription</keyword>
<evidence type="ECO:0000256" key="7">
    <source>
        <dbReference type="ARBA" id="ARBA00023163"/>
    </source>
</evidence>
<keyword evidence="14" id="KW-1185">Reference proteome</keyword>
<proteinExistence type="inferred from homology"/>
<keyword evidence="4 11" id="KW-0240">DNA-directed RNA polymerase</keyword>
<evidence type="ECO:0000256" key="6">
    <source>
        <dbReference type="ARBA" id="ARBA00022695"/>
    </source>
</evidence>
<dbReference type="Proteomes" id="UP001523550">
    <property type="component" value="Unassembled WGS sequence"/>
</dbReference>
<evidence type="ECO:0000256" key="10">
    <source>
        <dbReference type="ARBA" id="ARBA00048552"/>
    </source>
</evidence>
<evidence type="ECO:0000313" key="14">
    <source>
        <dbReference type="Proteomes" id="UP001523550"/>
    </source>
</evidence>
<feature type="region of interest" description="Disordered" evidence="12">
    <location>
        <begin position="67"/>
        <end position="102"/>
    </location>
</feature>
<gene>
    <name evidence="11" type="primary">rpoZ</name>
    <name evidence="13" type="ORF">J2T60_001974</name>
</gene>
<dbReference type="InterPro" id="IPR006110">
    <property type="entry name" value="Pol_omega/Rpo6/RPB6"/>
</dbReference>
<dbReference type="EMBL" id="JALJYF010000002">
    <property type="protein sequence ID" value="MCP1727974.1"/>
    <property type="molecule type" value="Genomic_DNA"/>
</dbReference>
<organism evidence="13 14">
    <name type="scientific">Natronospira proteinivora</name>
    <dbReference type="NCBI Taxonomy" id="1807133"/>
    <lineage>
        <taxon>Bacteria</taxon>
        <taxon>Pseudomonadati</taxon>
        <taxon>Pseudomonadota</taxon>
        <taxon>Gammaproteobacteria</taxon>
        <taxon>Natronospirales</taxon>
        <taxon>Natronospiraceae</taxon>
        <taxon>Natronospira</taxon>
    </lineage>
</organism>
<reference evidence="13 14" key="1">
    <citation type="submission" date="2022-03" db="EMBL/GenBank/DDBJ databases">
        <title>Genomic Encyclopedia of Type Strains, Phase III (KMG-III): the genomes of soil and plant-associated and newly described type strains.</title>
        <authorList>
            <person name="Whitman W."/>
        </authorList>
    </citation>
    <scope>NUCLEOTIDE SEQUENCE [LARGE SCALE GENOMIC DNA]</scope>
    <source>
        <strain evidence="13 14">BSker1</strain>
    </source>
</reference>
<evidence type="ECO:0000256" key="4">
    <source>
        <dbReference type="ARBA" id="ARBA00022478"/>
    </source>
</evidence>
<dbReference type="SUPFAM" id="SSF63562">
    <property type="entry name" value="RPB6/omega subunit-like"/>
    <property type="match status" value="1"/>
</dbReference>
<protein>
    <recommendedName>
        <fullName evidence="3 11">DNA-directed RNA polymerase subunit omega</fullName>
        <shortName evidence="11">RNAP omega subunit</shortName>
        <ecNumber evidence="2 11">2.7.7.6</ecNumber>
    </recommendedName>
    <alternativeName>
        <fullName evidence="9 11">RNA polymerase omega subunit</fullName>
    </alternativeName>
    <alternativeName>
        <fullName evidence="8 11">Transcriptase subunit omega</fullName>
    </alternativeName>
</protein>
<keyword evidence="6 11" id="KW-0548">Nucleotidyltransferase</keyword>
<dbReference type="HAMAP" id="MF_00366">
    <property type="entry name" value="RNApol_bact_RpoZ"/>
    <property type="match status" value="1"/>
</dbReference>
<name>A0ABT1G9K1_9GAMM</name>
<dbReference type="PANTHER" id="PTHR34476">
    <property type="entry name" value="DNA-DIRECTED RNA POLYMERASE SUBUNIT OMEGA"/>
    <property type="match status" value="1"/>
</dbReference>
<dbReference type="PANTHER" id="PTHR34476:SF1">
    <property type="entry name" value="DNA-DIRECTED RNA POLYMERASE SUBUNIT OMEGA"/>
    <property type="match status" value="1"/>
</dbReference>
<evidence type="ECO:0000256" key="12">
    <source>
        <dbReference type="SAM" id="MobiDB-lite"/>
    </source>
</evidence>
<dbReference type="Gene3D" id="3.90.940.10">
    <property type="match status" value="1"/>
</dbReference>
<dbReference type="RefSeq" id="WP_253449147.1">
    <property type="nucleotide sequence ID" value="NZ_JALJYF010000002.1"/>
</dbReference>
<comment type="function">
    <text evidence="11">Promotes RNA polymerase assembly. Latches the N- and C-terminal regions of the beta' subunit thereby facilitating its interaction with the beta and alpha subunits.</text>
</comment>